<feature type="domain" description="Peptidase S8/S53" evidence="4">
    <location>
        <begin position="346"/>
        <end position="682"/>
    </location>
</feature>
<proteinExistence type="predicted"/>
<dbReference type="GO" id="GO:0016020">
    <property type="term" value="C:membrane"/>
    <property type="evidence" value="ECO:0007669"/>
    <property type="project" value="TreeGrafter"/>
</dbReference>
<name>K9YU45_DACS8</name>
<sequence>MSANFSPFSISNPLLETLNFTLFKVYESYQTYLESDNPAGEFNPNLPLLNMEGNRIEIELIPKWTIEQLVRDLSNYDFTLESSNDRAVIGEISILELPEIAQLETLTLVRPHYNPINNEIGVNDKATTYLENPFVTNTEMDKLGFHLTNLYHRGLENPNHIDEMFPYLDLQEGQVTIELFATENPSELLADLNQFDFSLNSSFGQIITGDISVSELNRLAALDSLHFARPVYQPLADVGSTTSQADVSTNSDVAREVFGVTGEGVTIGVLSDSYNNLGGAANDMATGDLPNEIDVLADLSRGGSDEGRAMLQLVHDIAPDADLSFRTAFGGKTDFAQGILDLAEAGADIIVDDVIYLNEPFFQDGIIAQAVDEVVAQGVSYFSSAGNSGRKSYESEFRNSGEVFDLGRFQLDAHDFDPGEGVDLFQEITIPTGGQVSFSFQWDEPFFSVSGGNGARNDIDIFLLDEDKTNILAGSLDANIGNDPIEIFSFTNDGSFDSNQFHIAIGKTLNSDAPDLMKYVGFGNFSVQEFDTESSTLFGHANATSAEAVGAAFFGDTPAFGTNPPEIESFSAAAGTPILFDTEGNRLPEAEIRQKPEIVAPDGTNTTFFGNDIAADADSDPNFFGTSAAAPHAAAVAGLLKEADPSLNPTEVSNLLKSTAIDMDDPATPEFDTGFDSRTGYGLIQADEALGALENDQQVLAAAESLTLDVDGNGDADALTDGLLIVRYLFDFRGNELIDEVVASDATRNSAEAIEGYLARAESSFLDADGNGEANALTDGIINLRFLFGVQGEELVDGVLGEGATRTSGEEVGEYLEGFL</sequence>
<dbReference type="KEGG" id="dsl:Dacsa_1788"/>
<keyword evidence="6" id="KW-1185">Reference proteome</keyword>
<dbReference type="InterPro" id="IPR000209">
    <property type="entry name" value="Peptidase_S8/S53_dom"/>
</dbReference>
<evidence type="ECO:0000256" key="1">
    <source>
        <dbReference type="ARBA" id="ARBA00022670"/>
    </source>
</evidence>
<dbReference type="OrthoDB" id="9813435at2"/>
<dbReference type="Proteomes" id="UP000010482">
    <property type="component" value="Chromosome"/>
</dbReference>
<keyword evidence="2" id="KW-0378">Hydrolase</keyword>
<dbReference type="AlphaFoldDB" id="K9YU45"/>
<dbReference type="HOGENOM" id="CLU_344772_0_0_3"/>
<dbReference type="eggNOG" id="COG1404">
    <property type="taxonomic scope" value="Bacteria"/>
</dbReference>
<organism evidence="5 6">
    <name type="scientific">Dactylococcopsis salina (strain PCC 8305)</name>
    <name type="common">Myxobactron salinum</name>
    <dbReference type="NCBI Taxonomy" id="13035"/>
    <lineage>
        <taxon>Bacteria</taxon>
        <taxon>Bacillati</taxon>
        <taxon>Cyanobacteriota</taxon>
        <taxon>Cyanophyceae</taxon>
        <taxon>Nodosilineales</taxon>
        <taxon>Cymatolegaceae</taxon>
        <taxon>Dactylococcopsis</taxon>
    </lineage>
</organism>
<dbReference type="SUPFAM" id="SSF52743">
    <property type="entry name" value="Subtilisin-like"/>
    <property type="match status" value="1"/>
</dbReference>
<gene>
    <name evidence="5" type="ORF">Dacsa_1788</name>
</gene>
<evidence type="ECO:0000259" key="4">
    <source>
        <dbReference type="Pfam" id="PF00082"/>
    </source>
</evidence>
<dbReference type="GO" id="GO:0016485">
    <property type="term" value="P:protein processing"/>
    <property type="evidence" value="ECO:0007669"/>
    <property type="project" value="TreeGrafter"/>
</dbReference>
<dbReference type="RefSeq" id="WP_015229443.1">
    <property type="nucleotide sequence ID" value="NC_019780.1"/>
</dbReference>
<evidence type="ECO:0000256" key="2">
    <source>
        <dbReference type="ARBA" id="ARBA00022801"/>
    </source>
</evidence>
<protein>
    <submittedName>
        <fullName evidence="5">Subtilase family protease</fullName>
    </submittedName>
</protein>
<dbReference type="PANTHER" id="PTHR42884:SF14">
    <property type="entry name" value="NEUROENDOCRINE CONVERTASE 1"/>
    <property type="match status" value="1"/>
</dbReference>
<evidence type="ECO:0000313" key="5">
    <source>
        <dbReference type="EMBL" id="AFZ50446.1"/>
    </source>
</evidence>
<keyword evidence="3" id="KW-0720">Serine protease</keyword>
<dbReference type="InterPro" id="IPR034075">
    <property type="entry name" value="Glr3161-like_dom"/>
</dbReference>
<dbReference type="Pfam" id="PF00082">
    <property type="entry name" value="Peptidase_S8"/>
    <property type="match status" value="1"/>
</dbReference>
<accession>K9YU45</accession>
<dbReference type="GO" id="GO:0004252">
    <property type="term" value="F:serine-type endopeptidase activity"/>
    <property type="evidence" value="ECO:0007669"/>
    <property type="project" value="InterPro"/>
</dbReference>
<evidence type="ECO:0000313" key="6">
    <source>
        <dbReference type="Proteomes" id="UP000010482"/>
    </source>
</evidence>
<dbReference type="PANTHER" id="PTHR42884">
    <property type="entry name" value="PROPROTEIN CONVERTASE SUBTILISIN/KEXIN-RELATED"/>
    <property type="match status" value="1"/>
</dbReference>
<dbReference type="CDD" id="cd05562">
    <property type="entry name" value="Peptidases_S53_like"/>
    <property type="match status" value="1"/>
</dbReference>
<dbReference type="EMBL" id="CP003944">
    <property type="protein sequence ID" value="AFZ50446.1"/>
    <property type="molecule type" value="Genomic_DNA"/>
</dbReference>
<dbReference type="Gene3D" id="3.40.50.200">
    <property type="entry name" value="Peptidase S8/S53 domain"/>
    <property type="match status" value="2"/>
</dbReference>
<keyword evidence="1 5" id="KW-0645">Protease</keyword>
<dbReference type="PROSITE" id="PS00138">
    <property type="entry name" value="SUBTILASE_SER"/>
    <property type="match status" value="1"/>
</dbReference>
<dbReference type="InterPro" id="IPR023828">
    <property type="entry name" value="Peptidase_S8_Ser-AS"/>
</dbReference>
<evidence type="ECO:0000256" key="3">
    <source>
        <dbReference type="ARBA" id="ARBA00022825"/>
    </source>
</evidence>
<reference evidence="5" key="1">
    <citation type="submission" date="2012-04" db="EMBL/GenBank/DDBJ databases">
        <title>Finished genome of Dactylococcopsis salina PCC 8305.</title>
        <authorList>
            <consortium name="US DOE Joint Genome Institute"/>
            <person name="Gugger M."/>
            <person name="Coursin T."/>
            <person name="Rippka R."/>
            <person name="Tandeau De Marsac N."/>
            <person name="Huntemann M."/>
            <person name="Wei C.-L."/>
            <person name="Han J."/>
            <person name="Detter J.C."/>
            <person name="Han C."/>
            <person name="Tapia R."/>
            <person name="Daligault H."/>
            <person name="Chen A."/>
            <person name="Krypides N."/>
            <person name="Mavromatis K."/>
            <person name="Markowitz V."/>
            <person name="Szeto E."/>
            <person name="Ivanova N."/>
            <person name="Ovchinnikova G."/>
            <person name="Pagani I."/>
            <person name="Pati A."/>
            <person name="Goodwin L."/>
            <person name="Peters L."/>
            <person name="Pitluck S."/>
            <person name="Woyke T."/>
            <person name="Kerfeld C."/>
        </authorList>
    </citation>
    <scope>NUCLEOTIDE SEQUENCE [LARGE SCALE GENOMIC DNA]</scope>
    <source>
        <strain evidence="5">PCC 8305</strain>
    </source>
</reference>
<dbReference type="InterPro" id="IPR036852">
    <property type="entry name" value="Peptidase_S8/S53_dom_sf"/>
</dbReference>
<dbReference type="PATRIC" id="fig|13035.3.peg.2023"/>